<name>A0A8D8HNA2_CULPI</name>
<proteinExistence type="predicted"/>
<evidence type="ECO:0000313" key="1">
    <source>
        <dbReference type="EMBL" id="CAG6537979.1"/>
    </source>
</evidence>
<reference evidence="1" key="1">
    <citation type="submission" date="2021-05" db="EMBL/GenBank/DDBJ databases">
        <authorList>
            <person name="Alioto T."/>
            <person name="Alioto T."/>
            <person name="Gomez Garrido J."/>
        </authorList>
    </citation>
    <scope>NUCLEOTIDE SEQUENCE</scope>
</reference>
<dbReference type="AlphaFoldDB" id="A0A8D8HNA2"/>
<dbReference type="EMBL" id="HBUE01324307">
    <property type="protein sequence ID" value="CAG6589990.1"/>
    <property type="molecule type" value="Transcribed_RNA"/>
</dbReference>
<dbReference type="EMBL" id="HBUE01217750">
    <property type="protein sequence ID" value="CAG6537979.1"/>
    <property type="molecule type" value="Transcribed_RNA"/>
</dbReference>
<sequence length="112" mass="12385">MTTSGVAFSTTTTASSLAFSCCCARISHPLIRCCCRNYRCHSSPSCCWTSLLACYSQLVPQPQTCPQLFLPFAEPPPRPPEQPRCLWTRRPVRVTSGTVTEFGTDFCCISPE</sequence>
<protein>
    <submittedName>
        <fullName evidence="1">(northern house mosquito) hypothetical protein</fullName>
    </submittedName>
</protein>
<accession>A0A8D8HNA2</accession>
<organism evidence="1">
    <name type="scientific">Culex pipiens</name>
    <name type="common">House mosquito</name>
    <dbReference type="NCBI Taxonomy" id="7175"/>
    <lineage>
        <taxon>Eukaryota</taxon>
        <taxon>Metazoa</taxon>
        <taxon>Ecdysozoa</taxon>
        <taxon>Arthropoda</taxon>
        <taxon>Hexapoda</taxon>
        <taxon>Insecta</taxon>
        <taxon>Pterygota</taxon>
        <taxon>Neoptera</taxon>
        <taxon>Endopterygota</taxon>
        <taxon>Diptera</taxon>
        <taxon>Nematocera</taxon>
        <taxon>Culicoidea</taxon>
        <taxon>Culicidae</taxon>
        <taxon>Culicinae</taxon>
        <taxon>Culicini</taxon>
        <taxon>Culex</taxon>
        <taxon>Culex</taxon>
    </lineage>
</organism>